<dbReference type="InterPro" id="IPR018095">
    <property type="entry name" value="Thymidylate_kin_CS"/>
</dbReference>
<dbReference type="AlphaFoldDB" id="A0A1D3CUS0"/>
<comment type="similarity">
    <text evidence="2">Belongs to the thymidylate kinase family.</text>
</comment>
<dbReference type="SUPFAM" id="SSF52540">
    <property type="entry name" value="P-loop containing nucleoside triphosphate hydrolases"/>
    <property type="match status" value="1"/>
</dbReference>
<evidence type="ECO:0000256" key="8">
    <source>
        <dbReference type="ARBA" id="ARBA00022840"/>
    </source>
</evidence>
<keyword evidence="11" id="KW-1185">Reference proteome</keyword>
<dbReference type="VEuPathDB" id="ToxoDB:LOC34623834"/>
<keyword evidence="6" id="KW-0547">Nucleotide-binding</keyword>
<organism evidence="10 11">
    <name type="scientific">Cyclospora cayetanensis</name>
    <dbReference type="NCBI Taxonomy" id="88456"/>
    <lineage>
        <taxon>Eukaryota</taxon>
        <taxon>Sar</taxon>
        <taxon>Alveolata</taxon>
        <taxon>Apicomplexa</taxon>
        <taxon>Conoidasida</taxon>
        <taxon>Coccidia</taxon>
        <taxon>Eucoccidiorida</taxon>
        <taxon>Eimeriorina</taxon>
        <taxon>Eimeriidae</taxon>
        <taxon>Cyclospora</taxon>
    </lineage>
</organism>
<dbReference type="GO" id="GO:0006233">
    <property type="term" value="P:dTDP biosynthetic process"/>
    <property type="evidence" value="ECO:0007669"/>
    <property type="project" value="InterPro"/>
</dbReference>
<comment type="caution">
    <text evidence="10">The sequence shown here is derived from an EMBL/GenBank/DDBJ whole genome shotgun (WGS) entry which is preliminary data.</text>
</comment>
<dbReference type="Proteomes" id="UP000095192">
    <property type="component" value="Unassembled WGS sequence"/>
</dbReference>
<dbReference type="VEuPathDB" id="ToxoDB:cyc_07999"/>
<keyword evidence="7 10" id="KW-0418">Kinase</keyword>
<accession>A0A1D3CUS0</accession>
<dbReference type="PANTHER" id="PTHR10344">
    <property type="entry name" value="THYMIDYLATE KINASE"/>
    <property type="match status" value="1"/>
</dbReference>
<dbReference type="GO" id="GO:0005524">
    <property type="term" value="F:ATP binding"/>
    <property type="evidence" value="ECO:0007669"/>
    <property type="project" value="UniProtKB-KW"/>
</dbReference>
<sequence>MHCGIVCAVQTNRLLNTAAKRELAASESIRKAPVVGLETMNGGAVRLVAPTRGALLVFEGIDRSGKSSQAKLLYERLVKEGVKAKLLGFPDRSTPVGKLISAALAGKSKPPPQVLHLLFAANRWELQPQMNQWLNDGFVLIVDRYSFSGLAYSTTAANYLAAAAAASKAVAKENSEHFEEEVQAAVPIGEAFAKATEEGLPTPDRVFFLDIKPEDTLGREGYGEEVYESLELQRMVYSAYAKFGTLPYWRSFSVKGLSSADVHLMILAEVKALFDQLRIKEEKEAAGGACKIQRALLWG</sequence>
<evidence type="ECO:0000256" key="5">
    <source>
        <dbReference type="ARBA" id="ARBA00022727"/>
    </source>
</evidence>
<comment type="pathway">
    <text evidence="1">Pyrimidine metabolism; dTTP biosynthesis.</text>
</comment>
<dbReference type="InterPro" id="IPR039430">
    <property type="entry name" value="Thymidylate_kin-like_dom"/>
</dbReference>
<dbReference type="Pfam" id="PF02223">
    <property type="entry name" value="Thymidylate_kin"/>
    <property type="match status" value="1"/>
</dbReference>
<dbReference type="GO" id="GO:0006227">
    <property type="term" value="P:dUDP biosynthetic process"/>
    <property type="evidence" value="ECO:0007669"/>
    <property type="project" value="TreeGrafter"/>
</dbReference>
<dbReference type="FunCoup" id="A0A1D3CUS0">
    <property type="interactions" value="261"/>
</dbReference>
<keyword evidence="5" id="KW-0545">Nucleotide biosynthesis</keyword>
<name>A0A1D3CUS0_9EIME</name>
<evidence type="ECO:0000313" key="10">
    <source>
        <dbReference type="EMBL" id="OEH74944.1"/>
    </source>
</evidence>
<dbReference type="InParanoid" id="A0A1D3CUS0"/>
<evidence type="ECO:0000313" key="11">
    <source>
        <dbReference type="Proteomes" id="UP000095192"/>
    </source>
</evidence>
<evidence type="ECO:0000256" key="7">
    <source>
        <dbReference type="ARBA" id="ARBA00022777"/>
    </source>
</evidence>
<dbReference type="EMBL" id="JROU02001865">
    <property type="protein sequence ID" value="OEH74944.1"/>
    <property type="molecule type" value="Genomic_DNA"/>
</dbReference>
<evidence type="ECO:0000256" key="2">
    <source>
        <dbReference type="ARBA" id="ARBA00009776"/>
    </source>
</evidence>
<dbReference type="PROSITE" id="PS01331">
    <property type="entry name" value="THYMIDYLATE_KINASE"/>
    <property type="match status" value="1"/>
</dbReference>
<dbReference type="InterPro" id="IPR018094">
    <property type="entry name" value="Thymidylate_kinase"/>
</dbReference>
<feature type="domain" description="Thymidylate kinase-like" evidence="9">
    <location>
        <begin position="58"/>
        <end position="158"/>
    </location>
</feature>
<dbReference type="HAMAP" id="MF_00165">
    <property type="entry name" value="Thymidylate_kinase"/>
    <property type="match status" value="1"/>
</dbReference>
<dbReference type="InterPro" id="IPR027417">
    <property type="entry name" value="P-loop_NTPase"/>
</dbReference>
<evidence type="ECO:0000256" key="6">
    <source>
        <dbReference type="ARBA" id="ARBA00022741"/>
    </source>
</evidence>
<gene>
    <name evidence="10" type="ORF">cyc_07999</name>
</gene>
<dbReference type="GO" id="GO:0004798">
    <property type="term" value="F:dTMP kinase activity"/>
    <property type="evidence" value="ECO:0007669"/>
    <property type="project" value="UniProtKB-EC"/>
</dbReference>
<evidence type="ECO:0000256" key="1">
    <source>
        <dbReference type="ARBA" id="ARBA00004992"/>
    </source>
</evidence>
<evidence type="ECO:0000256" key="3">
    <source>
        <dbReference type="ARBA" id="ARBA00012980"/>
    </source>
</evidence>
<proteinExistence type="inferred from homology"/>
<protein>
    <recommendedName>
        <fullName evidence="3">dTMP kinase</fullName>
        <ecNumber evidence="3">2.7.4.9</ecNumber>
    </recommendedName>
</protein>
<dbReference type="EC" id="2.7.4.9" evidence="3"/>
<dbReference type="GO" id="GO:0006235">
    <property type="term" value="P:dTTP biosynthetic process"/>
    <property type="evidence" value="ECO:0007669"/>
    <property type="project" value="TreeGrafter"/>
</dbReference>
<dbReference type="PANTHER" id="PTHR10344:SF1">
    <property type="entry name" value="THYMIDYLATE KINASE"/>
    <property type="match status" value="1"/>
</dbReference>
<evidence type="ECO:0000256" key="4">
    <source>
        <dbReference type="ARBA" id="ARBA00022679"/>
    </source>
</evidence>
<dbReference type="Gene3D" id="3.40.50.300">
    <property type="entry name" value="P-loop containing nucleotide triphosphate hydrolases"/>
    <property type="match status" value="1"/>
</dbReference>
<keyword evidence="4" id="KW-0808">Transferase</keyword>
<keyword evidence="8" id="KW-0067">ATP-binding</keyword>
<reference evidence="10 11" key="1">
    <citation type="journal article" date="2016" name="BMC Genomics">
        <title>Comparative genomics reveals Cyclospora cayetanensis possesses coccidia-like metabolism and invasion components but unique surface antigens.</title>
        <authorList>
            <person name="Liu S."/>
            <person name="Wang L."/>
            <person name="Zheng H."/>
            <person name="Xu Z."/>
            <person name="Roellig D.M."/>
            <person name="Li N."/>
            <person name="Frace M.A."/>
            <person name="Tang K."/>
            <person name="Arrowood M.J."/>
            <person name="Moss D.M."/>
            <person name="Zhang L."/>
            <person name="Feng Y."/>
            <person name="Xiao L."/>
        </authorList>
    </citation>
    <scope>NUCLEOTIDE SEQUENCE [LARGE SCALE GENOMIC DNA]</scope>
    <source>
        <strain evidence="10 11">CHN_HEN01</strain>
    </source>
</reference>
<evidence type="ECO:0000259" key="9">
    <source>
        <dbReference type="Pfam" id="PF02223"/>
    </source>
</evidence>
<dbReference type="GO" id="GO:0005737">
    <property type="term" value="C:cytoplasm"/>
    <property type="evidence" value="ECO:0007669"/>
    <property type="project" value="TreeGrafter"/>
</dbReference>